<sequence>MRSAQRLRAGIHDAVSAAADGTQFRENVMDVLGAFVPYDGGCLAPVDPAVVVPTGFTTRGLDDPIEVLRLSIEIEYGPDPDPDSLYVLLHRPSGIRRIGEPDGDGTGQGNRRYLELVSQLGMGHELQLVFRDGDRRCWGVGELMREPGRGFTDAELAMLDDVLGDIANGFRTTLIRDASAQALMRDASAQALMRDASARVRHSEVADGCPGPAVVVIGADDDFDSVTAAAAVWFERLGWGSPVRGRPGPAHVVARQVRRTRPTPATVRLRTLDGEWVVLRAAILDGTGRVVMTFERARLPEIVTLVTAAYGLTPRESEVLVEVLAGRSRNEIASRLFISPYTVQDHLKNIFTKTGVNSRRSLVSRLACTEYMPRFGGDLRPDGWFDESGTRTAPVEARTLG</sequence>
<dbReference type="Proteomes" id="UP001198630">
    <property type="component" value="Unassembled WGS sequence"/>
</dbReference>
<dbReference type="InterPro" id="IPR036388">
    <property type="entry name" value="WH-like_DNA-bd_sf"/>
</dbReference>
<evidence type="ECO:0000313" key="6">
    <source>
        <dbReference type="Proteomes" id="UP001198630"/>
    </source>
</evidence>
<dbReference type="RefSeq" id="WP_230789264.1">
    <property type="nucleotide sequence ID" value="NZ_JAJNCO010000004.1"/>
</dbReference>
<evidence type="ECO:0000313" key="5">
    <source>
        <dbReference type="EMBL" id="MCD2111102.1"/>
    </source>
</evidence>
<dbReference type="Gene3D" id="1.10.10.10">
    <property type="entry name" value="Winged helix-like DNA-binding domain superfamily/Winged helix DNA-binding domain"/>
    <property type="match status" value="1"/>
</dbReference>
<dbReference type="InterPro" id="IPR000792">
    <property type="entry name" value="Tscrpt_reg_LuxR_C"/>
</dbReference>
<protein>
    <submittedName>
        <fullName evidence="5">Helix-turn-helix transcriptional regulator</fullName>
    </submittedName>
</protein>
<dbReference type="AlphaFoldDB" id="A0AAW4XDR1"/>
<accession>A0AAW4XDR1</accession>
<dbReference type="PANTHER" id="PTHR44688:SF16">
    <property type="entry name" value="DNA-BINDING TRANSCRIPTIONAL ACTIVATOR DEVR_DOSR"/>
    <property type="match status" value="1"/>
</dbReference>
<dbReference type="EMBL" id="JAJNCO010000004">
    <property type="protein sequence ID" value="MCD2111102.1"/>
    <property type="molecule type" value="Genomic_DNA"/>
</dbReference>
<comment type="caution">
    <text evidence="5">The sequence shown here is derived from an EMBL/GenBank/DDBJ whole genome shotgun (WGS) entry which is preliminary data.</text>
</comment>
<dbReference type="Pfam" id="PF00196">
    <property type="entry name" value="GerE"/>
    <property type="match status" value="1"/>
</dbReference>
<reference evidence="5" key="1">
    <citation type="submission" date="2021-11" db="EMBL/GenBank/DDBJ databases">
        <title>Development of a sustainable strategy for remediation of hydrocarbon-contaminated territories based on the waste exchange concept.</title>
        <authorList>
            <person name="Elkin A."/>
        </authorList>
    </citation>
    <scope>NUCLEOTIDE SEQUENCE</scope>
    <source>
        <strain evidence="5">IEGM 757</strain>
    </source>
</reference>
<feature type="domain" description="HTH luxR-type" evidence="4">
    <location>
        <begin position="305"/>
        <end position="370"/>
    </location>
</feature>
<dbReference type="SMART" id="SM00421">
    <property type="entry name" value="HTH_LUXR"/>
    <property type="match status" value="1"/>
</dbReference>
<dbReference type="SUPFAM" id="SSF46894">
    <property type="entry name" value="C-terminal effector domain of the bipartite response regulators"/>
    <property type="match status" value="1"/>
</dbReference>
<dbReference type="PANTHER" id="PTHR44688">
    <property type="entry name" value="DNA-BINDING TRANSCRIPTIONAL ACTIVATOR DEVR_DOSR"/>
    <property type="match status" value="1"/>
</dbReference>
<evidence type="ECO:0000256" key="2">
    <source>
        <dbReference type="ARBA" id="ARBA00023125"/>
    </source>
</evidence>
<dbReference type="PRINTS" id="PR00038">
    <property type="entry name" value="HTHLUXR"/>
</dbReference>
<organism evidence="5 6">
    <name type="scientific">Rhodococcus rhodochrous</name>
    <dbReference type="NCBI Taxonomy" id="1829"/>
    <lineage>
        <taxon>Bacteria</taxon>
        <taxon>Bacillati</taxon>
        <taxon>Actinomycetota</taxon>
        <taxon>Actinomycetes</taxon>
        <taxon>Mycobacteriales</taxon>
        <taxon>Nocardiaceae</taxon>
        <taxon>Rhodococcus</taxon>
    </lineage>
</organism>
<evidence type="ECO:0000256" key="3">
    <source>
        <dbReference type="ARBA" id="ARBA00023163"/>
    </source>
</evidence>
<dbReference type="GO" id="GO:0003677">
    <property type="term" value="F:DNA binding"/>
    <property type="evidence" value="ECO:0007669"/>
    <property type="project" value="UniProtKB-KW"/>
</dbReference>
<dbReference type="PROSITE" id="PS50043">
    <property type="entry name" value="HTH_LUXR_2"/>
    <property type="match status" value="1"/>
</dbReference>
<keyword evidence="3" id="KW-0804">Transcription</keyword>
<evidence type="ECO:0000259" key="4">
    <source>
        <dbReference type="PROSITE" id="PS50043"/>
    </source>
</evidence>
<keyword evidence="2" id="KW-0238">DNA-binding</keyword>
<gene>
    <name evidence="5" type="ORF">LQ384_08335</name>
</gene>
<dbReference type="CDD" id="cd06170">
    <property type="entry name" value="LuxR_C_like"/>
    <property type="match status" value="1"/>
</dbReference>
<dbReference type="InterPro" id="IPR016032">
    <property type="entry name" value="Sig_transdc_resp-reg_C-effctor"/>
</dbReference>
<name>A0AAW4XDR1_RHORH</name>
<keyword evidence="1" id="KW-0805">Transcription regulation</keyword>
<dbReference type="GO" id="GO:0006355">
    <property type="term" value="P:regulation of DNA-templated transcription"/>
    <property type="evidence" value="ECO:0007669"/>
    <property type="project" value="InterPro"/>
</dbReference>
<proteinExistence type="predicted"/>
<evidence type="ECO:0000256" key="1">
    <source>
        <dbReference type="ARBA" id="ARBA00023015"/>
    </source>
</evidence>